<keyword evidence="2 3" id="KW-0040">ANK repeat</keyword>
<dbReference type="Pfam" id="PF13637">
    <property type="entry name" value="Ank_4"/>
    <property type="match status" value="1"/>
</dbReference>
<dbReference type="SMART" id="SM00248">
    <property type="entry name" value="ANK"/>
    <property type="match status" value="4"/>
</dbReference>
<sequence length="440" mass="48951">MCKSTHFTGQRASSERTTGSRRKAAAEITDYRGRSAPNIISMTELTTAVKKGDLSSVRRVFSLLTSEEAENAVRYQTPETRETLLFCACVTGQLETARFLLAMGRDQRDVCTAWGAVPLHAAAERCHEDIVRLLLKNGADMNAQTSYGDTPLHLAAFRGHYTTVRCLVEAGCDLHIVNSKGKTALDDASAARHQRIVQYLGAVMYPDTDDCARNHQERKMANDKIDLMKTRPLAPPIRTIQKLDRCISWHSCPSNILRGSCSPDEGARNSWQNGRRHSAASTVASLESSVNDLSMTTAFSPRRDNHRGMNVIPEVTNDTGNQRHQCNHREPRQEHAATPVTSSPVAARTCAEKRRDYRDRSASDSRVEYLEKMVEHLRQGLTATQEELGRTRVELRRANDQLQLPPCRMNTGDGPGCACGPKGTVRLVLNVRDQDLGHLY</sequence>
<gene>
    <name evidence="6" type="primary">LOC110974153</name>
</gene>
<dbReference type="Proteomes" id="UP000694845">
    <property type="component" value="Unplaced"/>
</dbReference>
<dbReference type="PROSITE" id="PS50297">
    <property type="entry name" value="ANK_REP_REGION"/>
    <property type="match status" value="2"/>
</dbReference>
<dbReference type="KEGG" id="aplc:110974153"/>
<dbReference type="AlphaFoldDB" id="A0A8B7XKB9"/>
<evidence type="ECO:0000313" key="5">
    <source>
        <dbReference type="Proteomes" id="UP000694845"/>
    </source>
</evidence>
<dbReference type="PANTHER" id="PTHR24171:SF9">
    <property type="entry name" value="ANKYRIN REPEAT DOMAIN-CONTAINING PROTEIN 39"/>
    <property type="match status" value="1"/>
</dbReference>
<evidence type="ECO:0000313" key="6">
    <source>
        <dbReference type="RefSeq" id="XP_022081249.1"/>
    </source>
</evidence>
<dbReference type="InterPro" id="IPR036770">
    <property type="entry name" value="Ankyrin_rpt-contain_sf"/>
</dbReference>
<dbReference type="OrthoDB" id="10071127at2759"/>
<name>A0A8B7XKB9_ACAPL</name>
<dbReference type="OMA" id="ISWHSCP"/>
<feature type="region of interest" description="Disordered" evidence="4">
    <location>
        <begin position="297"/>
        <end position="348"/>
    </location>
</feature>
<feature type="region of interest" description="Disordered" evidence="4">
    <location>
        <begin position="1"/>
        <end position="25"/>
    </location>
</feature>
<dbReference type="GeneID" id="110974153"/>
<dbReference type="Gene3D" id="1.25.40.20">
    <property type="entry name" value="Ankyrin repeat-containing domain"/>
    <property type="match status" value="2"/>
</dbReference>
<evidence type="ECO:0000256" key="1">
    <source>
        <dbReference type="ARBA" id="ARBA00022737"/>
    </source>
</evidence>
<feature type="repeat" description="ANK" evidence="3">
    <location>
        <begin position="114"/>
        <end position="146"/>
    </location>
</feature>
<evidence type="ECO:0000256" key="4">
    <source>
        <dbReference type="SAM" id="MobiDB-lite"/>
    </source>
</evidence>
<proteinExistence type="predicted"/>
<organism evidence="5 6">
    <name type="scientific">Acanthaster planci</name>
    <name type="common">Crown-of-thorns starfish</name>
    <dbReference type="NCBI Taxonomy" id="133434"/>
    <lineage>
        <taxon>Eukaryota</taxon>
        <taxon>Metazoa</taxon>
        <taxon>Echinodermata</taxon>
        <taxon>Eleutherozoa</taxon>
        <taxon>Asterozoa</taxon>
        <taxon>Asteroidea</taxon>
        <taxon>Valvatacea</taxon>
        <taxon>Valvatida</taxon>
        <taxon>Acanthasteridae</taxon>
        <taxon>Acanthaster</taxon>
    </lineage>
</organism>
<evidence type="ECO:0000256" key="2">
    <source>
        <dbReference type="ARBA" id="ARBA00023043"/>
    </source>
</evidence>
<feature type="repeat" description="ANK" evidence="3">
    <location>
        <begin position="147"/>
        <end position="179"/>
    </location>
</feature>
<accession>A0A8B7XKB9</accession>
<feature type="compositionally biased region" description="Polar residues" evidence="4">
    <location>
        <begin position="1"/>
        <end position="17"/>
    </location>
</feature>
<dbReference type="PROSITE" id="PS50088">
    <property type="entry name" value="ANK_REPEAT"/>
    <property type="match status" value="2"/>
</dbReference>
<dbReference type="InterPro" id="IPR002110">
    <property type="entry name" value="Ankyrin_rpt"/>
</dbReference>
<reference evidence="6" key="1">
    <citation type="submission" date="2025-08" db="UniProtKB">
        <authorList>
            <consortium name="RefSeq"/>
        </authorList>
    </citation>
    <scope>IDENTIFICATION</scope>
</reference>
<dbReference type="RefSeq" id="XP_022081249.1">
    <property type="nucleotide sequence ID" value="XM_022225557.1"/>
</dbReference>
<dbReference type="SUPFAM" id="SSF48403">
    <property type="entry name" value="Ankyrin repeat"/>
    <property type="match status" value="1"/>
</dbReference>
<protein>
    <submittedName>
        <fullName evidence="6">Ankyrin repeat domain-containing protein 53-like</fullName>
    </submittedName>
</protein>
<keyword evidence="5" id="KW-1185">Reference proteome</keyword>
<keyword evidence="1" id="KW-0677">Repeat</keyword>
<dbReference type="PANTHER" id="PTHR24171">
    <property type="entry name" value="ANKYRIN REPEAT DOMAIN-CONTAINING PROTEIN 39-RELATED"/>
    <property type="match status" value="1"/>
</dbReference>
<evidence type="ECO:0000256" key="3">
    <source>
        <dbReference type="PROSITE-ProRule" id="PRU00023"/>
    </source>
</evidence>